<dbReference type="Pfam" id="PF00015">
    <property type="entry name" value="MCPsignal"/>
    <property type="match status" value="1"/>
</dbReference>
<dbReference type="InterPro" id="IPR003660">
    <property type="entry name" value="HAMP_dom"/>
</dbReference>
<evidence type="ECO:0000256" key="2">
    <source>
        <dbReference type="ARBA" id="ARBA00029447"/>
    </source>
</evidence>
<reference evidence="8" key="1">
    <citation type="journal article" date="2019" name="Int. J. Syst. Evol. Microbiol.">
        <title>The Global Catalogue of Microorganisms (GCM) 10K type strain sequencing project: providing services to taxonomists for standard genome sequencing and annotation.</title>
        <authorList>
            <consortium name="The Broad Institute Genomics Platform"/>
            <consortium name="The Broad Institute Genome Sequencing Center for Infectious Disease"/>
            <person name="Wu L."/>
            <person name="Ma J."/>
        </authorList>
    </citation>
    <scope>NUCLEOTIDE SEQUENCE [LARGE SCALE GENOMIC DNA]</scope>
    <source>
        <strain evidence="8">JCM 3369</strain>
    </source>
</reference>
<dbReference type="SUPFAM" id="SSF58104">
    <property type="entry name" value="Methyl-accepting chemotaxis protein (MCP) signaling domain"/>
    <property type="match status" value="1"/>
</dbReference>
<protein>
    <submittedName>
        <fullName evidence="7">Methyl-accepting chemotaxis protein</fullName>
    </submittedName>
</protein>
<keyword evidence="1 3" id="KW-0807">Transducer</keyword>
<sequence>MNRLLRPLGNVRLTWKLGGGCAALVLLTAALGGFATLSILDLRTQSQNGASATEVVAALQQVAAEREAYLKLKTEDAASAAETGMADLSASLASLNAALPEGSAAKASVVTATEQVEALKARFADVVASTGVQQEALSRLLTSSSSLQSLANSIADQMQTLRRSASAEAKAAGGLRNRADKVLQLIAEIQEETLVLDEGLATLKQLENSFDADAADKAKELFGKMDASAASLQASAGKVGKLKIEGVEPEKVQAMVEMGGQLVGFINQSSTATSNIDKVRARVAATKLLQEITAASHALRRQAFAASSEAGQVAAKATSQVTVVELVAVNADRFVKEALALEAKTMSLFAGLAGTRIEDVNTELDILSSIASTLLADSSAFPAVKGPTEAILAEVEHFRTEFANLNAAYGAMQAATTALNELDSAVREGITGLTQSQAAEAASKSELTLTLIGTAVVISIAFGVLIAMVLSLVIVRPTRALTDVMARLAAGDTDLEIPSTEQKDEIGDMSRTVRVFRDNAIERRRLEAQSAEENQRQTARQSAVDTLISGFRESVQTLFGALDTTAQEMDGTARSLGDIAGRSATQAANTNRASEEASMNVENVAGAAEELSASIGEISSQVSRTTEIVSSATQAVRETNGKVTVLAEAAGKIGEVVTLIQAIAEQTNLLALNATIEAARAGDAGKGFAVVAAEVKELANQTSKATEEISSQIATIQGSTTEAVDAISSISSIMEQVDGYTQAIAAAVSQQGAATTEISGNVQRASEGTREVQSNMHALSDAVEETQQASGSVLSAAEELGARSDELKREIASFLEQVAAA</sequence>
<feature type="domain" description="HAMP" evidence="6">
    <location>
        <begin position="472"/>
        <end position="525"/>
    </location>
</feature>
<dbReference type="Pfam" id="PF00672">
    <property type="entry name" value="HAMP"/>
    <property type="match status" value="1"/>
</dbReference>
<keyword evidence="4" id="KW-0472">Membrane</keyword>
<dbReference type="SMART" id="SM00283">
    <property type="entry name" value="MA"/>
    <property type="match status" value="1"/>
</dbReference>
<dbReference type="Proteomes" id="UP001597327">
    <property type="component" value="Unassembled WGS sequence"/>
</dbReference>
<dbReference type="Gene3D" id="6.10.340.10">
    <property type="match status" value="1"/>
</dbReference>
<dbReference type="CDD" id="cd06225">
    <property type="entry name" value="HAMP"/>
    <property type="match status" value="1"/>
</dbReference>
<evidence type="ECO:0000256" key="3">
    <source>
        <dbReference type="PROSITE-ProRule" id="PRU00284"/>
    </source>
</evidence>
<evidence type="ECO:0000313" key="8">
    <source>
        <dbReference type="Proteomes" id="UP001597327"/>
    </source>
</evidence>
<dbReference type="Gene3D" id="1.10.287.950">
    <property type="entry name" value="Methyl-accepting chemotaxis protein"/>
    <property type="match status" value="1"/>
</dbReference>
<comment type="caution">
    <text evidence="7">The sequence shown here is derived from an EMBL/GenBank/DDBJ whole genome shotgun (WGS) entry which is preliminary data.</text>
</comment>
<keyword evidence="4" id="KW-1133">Transmembrane helix</keyword>
<dbReference type="EMBL" id="JBHUFA010000001">
    <property type="protein sequence ID" value="MFD1695007.1"/>
    <property type="molecule type" value="Genomic_DNA"/>
</dbReference>
<organism evidence="7 8">
    <name type="scientific">Roseibium aestuarii</name>
    <dbReference type="NCBI Taxonomy" id="2600299"/>
    <lineage>
        <taxon>Bacteria</taxon>
        <taxon>Pseudomonadati</taxon>
        <taxon>Pseudomonadota</taxon>
        <taxon>Alphaproteobacteria</taxon>
        <taxon>Hyphomicrobiales</taxon>
        <taxon>Stappiaceae</taxon>
        <taxon>Roseibium</taxon>
    </lineage>
</organism>
<comment type="similarity">
    <text evidence="2">Belongs to the methyl-accepting chemotaxis (MCP) protein family.</text>
</comment>
<keyword evidence="8" id="KW-1185">Reference proteome</keyword>
<dbReference type="InterPro" id="IPR004089">
    <property type="entry name" value="MCPsignal_dom"/>
</dbReference>
<name>A0ABW4JSC2_9HYPH</name>
<feature type="transmembrane region" description="Helical" evidence="4">
    <location>
        <begin position="451"/>
        <end position="475"/>
    </location>
</feature>
<accession>A0ABW4JSC2</accession>
<dbReference type="PROSITE" id="PS50885">
    <property type="entry name" value="HAMP"/>
    <property type="match status" value="1"/>
</dbReference>
<proteinExistence type="inferred from homology"/>
<evidence type="ECO:0000256" key="1">
    <source>
        <dbReference type="ARBA" id="ARBA00023224"/>
    </source>
</evidence>
<dbReference type="PRINTS" id="PR00260">
    <property type="entry name" value="CHEMTRNSDUCR"/>
</dbReference>
<gene>
    <name evidence="7" type="ORF">ACFSC7_05725</name>
</gene>
<dbReference type="InterPro" id="IPR004090">
    <property type="entry name" value="Chemotax_Me-accpt_rcpt"/>
</dbReference>
<evidence type="ECO:0000256" key="4">
    <source>
        <dbReference type="SAM" id="Phobius"/>
    </source>
</evidence>
<evidence type="ECO:0000313" key="7">
    <source>
        <dbReference type="EMBL" id="MFD1695007.1"/>
    </source>
</evidence>
<feature type="domain" description="Methyl-accepting transducer" evidence="5">
    <location>
        <begin position="565"/>
        <end position="801"/>
    </location>
</feature>
<keyword evidence="4" id="KW-0812">Transmembrane</keyword>
<dbReference type="PROSITE" id="PS50111">
    <property type="entry name" value="CHEMOTAXIS_TRANSDUC_2"/>
    <property type="match status" value="1"/>
</dbReference>
<dbReference type="RefSeq" id="WP_149891207.1">
    <property type="nucleotide sequence ID" value="NZ_JBHUFA010000001.1"/>
</dbReference>
<dbReference type="PANTHER" id="PTHR32089">
    <property type="entry name" value="METHYL-ACCEPTING CHEMOTAXIS PROTEIN MCPB"/>
    <property type="match status" value="1"/>
</dbReference>
<dbReference type="SMART" id="SM00304">
    <property type="entry name" value="HAMP"/>
    <property type="match status" value="1"/>
</dbReference>
<dbReference type="PANTHER" id="PTHR32089:SF112">
    <property type="entry name" value="LYSOZYME-LIKE PROTEIN-RELATED"/>
    <property type="match status" value="1"/>
</dbReference>
<evidence type="ECO:0000259" key="6">
    <source>
        <dbReference type="PROSITE" id="PS50885"/>
    </source>
</evidence>
<evidence type="ECO:0000259" key="5">
    <source>
        <dbReference type="PROSITE" id="PS50111"/>
    </source>
</evidence>